<dbReference type="GO" id="GO:0005506">
    <property type="term" value="F:iron ion binding"/>
    <property type="evidence" value="ECO:0007669"/>
    <property type="project" value="InterPro"/>
</dbReference>
<accession>D3Q4M8</accession>
<evidence type="ECO:0000256" key="1">
    <source>
        <dbReference type="ARBA" id="ARBA00010617"/>
    </source>
</evidence>
<dbReference type="GO" id="GO:0016705">
    <property type="term" value="F:oxidoreductase activity, acting on paired donors, with incorporation or reduction of molecular oxygen"/>
    <property type="evidence" value="ECO:0007669"/>
    <property type="project" value="InterPro"/>
</dbReference>
<reference evidence="3 4" key="1">
    <citation type="journal article" date="2009" name="Stand. Genomic Sci.">
        <title>Complete genome sequence of Stackebrandtia nassauensis type strain (LLR-40K-21).</title>
        <authorList>
            <person name="Munk C."/>
            <person name="Lapidus A."/>
            <person name="Copeland A."/>
            <person name="Jando M."/>
            <person name="Mayilraj S."/>
            <person name="Glavina Del Rio T."/>
            <person name="Nolan M."/>
            <person name="Chen F."/>
            <person name="Lucas S."/>
            <person name="Tice H."/>
            <person name="Cheng J.F."/>
            <person name="Han C."/>
            <person name="Detter J.C."/>
            <person name="Bruce D."/>
            <person name="Goodwin L."/>
            <person name="Chain P."/>
            <person name="Pitluck S."/>
            <person name="Goker M."/>
            <person name="Ovchinikova G."/>
            <person name="Pati A."/>
            <person name="Ivanova N."/>
            <person name="Mavromatis K."/>
            <person name="Chen A."/>
            <person name="Palaniappan K."/>
            <person name="Land M."/>
            <person name="Hauser L."/>
            <person name="Chang Y.J."/>
            <person name="Jeffries C.D."/>
            <person name="Bristow J."/>
            <person name="Eisen J.A."/>
            <person name="Markowitz V."/>
            <person name="Hugenholtz P."/>
            <person name="Kyrpides N.C."/>
            <person name="Klenk H.P."/>
        </authorList>
    </citation>
    <scope>NUCLEOTIDE SEQUENCE [LARGE SCALE GENOMIC DNA]</scope>
    <source>
        <strain evidence="4">DSM 44728 / CIP 108903 / NRRL B-16338 / NBRC 102104 / LLR-40K-21</strain>
    </source>
</reference>
<dbReference type="InterPro" id="IPR002397">
    <property type="entry name" value="Cyt_P450_B"/>
</dbReference>
<dbReference type="GO" id="GO:0020037">
    <property type="term" value="F:heme binding"/>
    <property type="evidence" value="ECO:0007669"/>
    <property type="project" value="InterPro"/>
</dbReference>
<dbReference type="Proteomes" id="UP000000844">
    <property type="component" value="Chromosome"/>
</dbReference>
<name>D3Q4M8_STANL</name>
<evidence type="ECO:0000313" key="3">
    <source>
        <dbReference type="EMBL" id="ADD40188.1"/>
    </source>
</evidence>
<comment type="similarity">
    <text evidence="1">Belongs to the cytochrome P450 family.</text>
</comment>
<proteinExistence type="inferred from homology"/>
<dbReference type="Gene3D" id="1.10.630.10">
    <property type="entry name" value="Cytochrome P450"/>
    <property type="match status" value="1"/>
</dbReference>
<evidence type="ECO:0000313" key="4">
    <source>
        <dbReference type="Proteomes" id="UP000000844"/>
    </source>
</evidence>
<dbReference type="STRING" id="446470.Snas_0473"/>
<sequence length="432" mass="47194">MPCEAGFTPRAAVYDRSVTDGDLFRLWRIRRDEAVWRQDGHVVVADPALVRRVLTDPAGFAPANALDAVTPIPATALRILASHGFRLPVTLANNGTDSHPGLRQIVADAMTPRRVEALRPWLTGVVRRRVSGVVHELRDGRSVDLYQRLAADIPLLVLARLVELPVDDVSVVKLFSRSALELFWARPDTARQRELATVVGEHHRWLREVARTGPGLVARLREHCDREGLGEDHVVAALFFLVVAGQETTSQFLTLLLARLAAEPRVREDLVAGVVSAESVVEEGLRLVPPIVSWRRTATVDADLGGCGVRAGDSVLLWLAEAGRRVAADGDAFAPGQRGSRRHLAFGAGAHRCTGAQLARMEAQVVLAESAPLLRGTRVEAEPRCPANLSFRMPDRLVVRRVQEGWIQPEARARNSSGDRLPAPSGMIPARP</sequence>
<dbReference type="eggNOG" id="COG2124">
    <property type="taxonomic scope" value="Bacteria"/>
</dbReference>
<organism evidence="3 4">
    <name type="scientific">Stackebrandtia nassauensis (strain DSM 44728 / CIP 108903 / NRRL B-16338 / NBRC 102104 / LLR-40K-21)</name>
    <dbReference type="NCBI Taxonomy" id="446470"/>
    <lineage>
        <taxon>Bacteria</taxon>
        <taxon>Bacillati</taxon>
        <taxon>Actinomycetota</taxon>
        <taxon>Actinomycetes</taxon>
        <taxon>Glycomycetales</taxon>
        <taxon>Glycomycetaceae</taxon>
        <taxon>Stackebrandtia</taxon>
    </lineage>
</organism>
<dbReference type="Pfam" id="PF00067">
    <property type="entry name" value="p450"/>
    <property type="match status" value="1"/>
</dbReference>
<dbReference type="InterPro" id="IPR036396">
    <property type="entry name" value="Cyt_P450_sf"/>
</dbReference>
<dbReference type="GO" id="GO:0004497">
    <property type="term" value="F:monooxygenase activity"/>
    <property type="evidence" value="ECO:0007669"/>
    <property type="project" value="InterPro"/>
</dbReference>
<evidence type="ECO:0000256" key="2">
    <source>
        <dbReference type="SAM" id="MobiDB-lite"/>
    </source>
</evidence>
<dbReference type="HOGENOM" id="CLU_033716_1_0_11"/>
<feature type="region of interest" description="Disordered" evidence="2">
    <location>
        <begin position="409"/>
        <end position="432"/>
    </location>
</feature>
<dbReference type="SUPFAM" id="SSF48264">
    <property type="entry name" value="Cytochrome P450"/>
    <property type="match status" value="1"/>
</dbReference>
<dbReference type="PRINTS" id="PR00385">
    <property type="entry name" value="P450"/>
</dbReference>
<keyword evidence="4" id="KW-1185">Reference proteome</keyword>
<dbReference type="PANTHER" id="PTHR46696">
    <property type="entry name" value="P450, PUTATIVE (EUROFUNG)-RELATED"/>
    <property type="match status" value="1"/>
</dbReference>
<gene>
    <name evidence="3" type="ordered locus">Snas_0473</name>
</gene>
<dbReference type="InterPro" id="IPR001128">
    <property type="entry name" value="Cyt_P450"/>
</dbReference>
<dbReference type="EMBL" id="CP001778">
    <property type="protein sequence ID" value="ADD40188.1"/>
    <property type="molecule type" value="Genomic_DNA"/>
</dbReference>
<protein>
    <submittedName>
        <fullName evidence="3">Cytochrome P450</fullName>
    </submittedName>
</protein>
<dbReference type="KEGG" id="sna:Snas_0473"/>
<dbReference type="PANTHER" id="PTHR46696:SF1">
    <property type="entry name" value="CYTOCHROME P450 YJIB-RELATED"/>
    <property type="match status" value="1"/>
</dbReference>
<dbReference type="PRINTS" id="PR00359">
    <property type="entry name" value="BP450"/>
</dbReference>
<dbReference type="AlphaFoldDB" id="D3Q4M8"/>